<dbReference type="EMBL" id="CP001312">
    <property type="protein sequence ID" value="ADE84402.1"/>
    <property type="molecule type" value="Genomic_DNA"/>
</dbReference>
<evidence type="ECO:0008006" key="4">
    <source>
        <dbReference type="Google" id="ProtNLM"/>
    </source>
</evidence>
<dbReference type="RefSeq" id="WP_013066381.1">
    <property type="nucleotide sequence ID" value="NC_014034.1"/>
</dbReference>
<dbReference type="HOGENOM" id="CLU_016489_0_0_5"/>
<dbReference type="AlphaFoldDB" id="D5ANP8"/>
<dbReference type="GeneID" id="31489584"/>
<evidence type="ECO:0000313" key="2">
    <source>
        <dbReference type="EMBL" id="ADE84402.1"/>
    </source>
</evidence>
<feature type="region of interest" description="Disordered" evidence="1">
    <location>
        <begin position="658"/>
        <end position="694"/>
    </location>
</feature>
<keyword evidence="3" id="KW-1185">Reference proteome</keyword>
<dbReference type="Proteomes" id="UP000002361">
    <property type="component" value="Chromosome"/>
</dbReference>
<dbReference type="InterPro" id="IPR017030">
    <property type="entry name" value="Vir_effector_SfrC"/>
</dbReference>
<proteinExistence type="predicted"/>
<evidence type="ECO:0000256" key="1">
    <source>
        <dbReference type="SAM" id="MobiDB-lite"/>
    </source>
</evidence>
<sequence length="890" mass="96612">MSSDSISERCITLAGLGRAALGWLDVQSNADRVGAEKGSMTRTLRRAVRRAERLGKSARTPMSVSVFGPSQAGKSFLVSVLARPADGRLVAQFGPTGLDYISELNPEGEGESTGLVTRFTCTRPEVPAGFPIRLSLLSEADLARVIANSFFMDGDKSEPPPEPADLTAHLDTFQTRRQPQPLPGMSDEDVIEIAEYIETNFARQSSYAAALKSFRDPAAALAPLLAPEDRAEFLSVFWGRHAPMTQLYRELAGSLAQIGHPEEIHVGLEAVVPRESSILDVKTLSDVLSPATGAQTIEVLTGAGLRAKLPRARICALAAELVLPMRDVPHPLFATTDLLDFPGARNRFNKALEVTLKDPETLPGLLLRGKVAYLFDRYVENQEITSMLLCVPDSNMETVDLPRLVSTWIERTHGARPDQRALVDCILFFVLTKFDKHLGDNAAAGGEASRFQRRMEASLLEKFSNGSDNWVDSWAAGRPFQNCFWLRNPNFYVDGLIDYDDDRRELRIRPEKAARIAELRQGCLEATAVRRHFADPEGAWDAALTLNDGGVRYLVEALTRVCKPDQKLRQIEQQLGRVVEDLLQTLAPHHVADDLHTRIEEKRKSCNAILDDLLVALQQHRFGAVLSALGVDQDAIAENIVRVPSSIRIGSAVSAAASTGSAGAGPVRPAAPARPGGATVARPGGGPAPATPEAAARGGEQVRTLTLEEFQAEQSILLWIEGIKAFRDDPARASGYGLRPQSIADLVAELIHAARRTGLSGRMAERLSELNFGLTVERLAPTAAVLTAEMINDFVATLGMSALPETARPTVTPEVGPPRPAFARRPGQDDVTGLPATPRATASDMWEDWAFALDAVMDANARDGLGGDIDIEQNLRLGAILEGMHREGRR</sequence>
<dbReference type="Pfam" id="PF10139">
    <property type="entry name" value="Virul_Fac"/>
    <property type="match status" value="1"/>
</dbReference>
<feature type="region of interest" description="Disordered" evidence="1">
    <location>
        <begin position="808"/>
        <end position="835"/>
    </location>
</feature>
<dbReference type="OrthoDB" id="1060501at2"/>
<dbReference type="KEGG" id="rcp:RCAP_rcc00637"/>
<reference evidence="2 3" key="2">
    <citation type="journal article" date="2010" name="J. Bacteriol.">
        <title>Complete genome sequence of the photosynthetic purple nonsulfur bacterium Rhodobacter capsulatus SB 1003.</title>
        <authorList>
            <person name="Strnad H."/>
            <person name="Lapidus A."/>
            <person name="Paces J."/>
            <person name="Ulbrich P."/>
            <person name="Vlcek C."/>
            <person name="Paces V."/>
            <person name="Haselkorn R."/>
        </authorList>
    </citation>
    <scope>NUCLEOTIDE SEQUENCE [LARGE SCALE GENOMIC DNA]</scope>
    <source>
        <strain evidence="3">ATCC BAA-309 / NBRC 16581 / SB1003</strain>
    </source>
</reference>
<protein>
    <recommendedName>
        <fullName evidence="4">Virulence factor</fullName>
    </recommendedName>
</protein>
<evidence type="ECO:0000313" key="3">
    <source>
        <dbReference type="Proteomes" id="UP000002361"/>
    </source>
</evidence>
<reference key="1">
    <citation type="submission" date="2008-12" db="EMBL/GenBank/DDBJ databases">
        <title>Complete genome sequence of Rhodobacter capsulatus SB1003.</title>
        <authorList>
            <person name="Strnad H."/>
            <person name="Lapidus A."/>
            <person name="Vlcek C."/>
            <person name="Ulbrich P."/>
            <person name="Paces J."/>
            <person name="Maltsev N."/>
            <person name="Kumar V."/>
            <person name="Kogan Y."/>
            <person name="Milgram A."/>
            <person name="Rebrekov D."/>
            <person name="Mazur M."/>
            <person name="Cox R."/>
            <person name="Kyrpides N."/>
            <person name="Kolar M."/>
            <person name="Sachova J."/>
            <person name="Ridl J."/>
            <person name="Ivanova N."/>
            <person name="Kapatral V."/>
            <person name="Los T."/>
            <person name="Lykidis A."/>
            <person name="Mikhailova N."/>
            <person name="Reznik G."/>
            <person name="Vasieva O."/>
            <person name="Fonstein M."/>
            <person name="Paces V."/>
            <person name="Haselkorn R."/>
        </authorList>
    </citation>
    <scope>NUCLEOTIDE SEQUENCE</scope>
    <source>
        <strain>SB1003</strain>
    </source>
</reference>
<feature type="compositionally biased region" description="Low complexity" evidence="1">
    <location>
        <begin position="658"/>
        <end position="682"/>
    </location>
</feature>
<dbReference type="STRING" id="272942.RCAP_rcc00637"/>
<organism evidence="2 3">
    <name type="scientific">Rhodobacter capsulatus (strain ATCC BAA-309 / NBRC 16581 / SB1003)</name>
    <dbReference type="NCBI Taxonomy" id="272942"/>
    <lineage>
        <taxon>Bacteria</taxon>
        <taxon>Pseudomonadati</taxon>
        <taxon>Pseudomonadota</taxon>
        <taxon>Alphaproteobacteria</taxon>
        <taxon>Rhodobacterales</taxon>
        <taxon>Rhodobacter group</taxon>
        <taxon>Rhodobacter</taxon>
    </lineage>
</organism>
<dbReference type="PIRSF" id="PIRSF034586">
    <property type="entry name" value="Vir_effector_SfrC"/>
    <property type="match status" value="1"/>
</dbReference>
<dbReference type="eggNOG" id="COG4458">
    <property type="taxonomic scope" value="Bacteria"/>
</dbReference>
<gene>
    <name evidence="2" type="ordered locus">RCAP_rcc00637</name>
</gene>
<name>D5ANP8_RHOCB</name>
<accession>D5ANP8</accession>